<evidence type="ECO:0000313" key="8">
    <source>
        <dbReference type="EMBL" id="NEV61801.1"/>
    </source>
</evidence>
<comment type="cofactor">
    <cofactor evidence="1 7">
        <name>Ni(2+)</name>
        <dbReference type="ChEBI" id="CHEBI:49786"/>
    </cofactor>
</comment>
<feature type="binding site" evidence="7">
    <location>
        <position position="489"/>
    </location>
    <ligand>
        <name>Fe cation</name>
        <dbReference type="ChEBI" id="CHEBI:24875"/>
    </ligand>
</feature>
<keyword evidence="7" id="KW-0408">Iron</keyword>
<evidence type="ECO:0000256" key="4">
    <source>
        <dbReference type="ARBA" id="ARBA00022596"/>
    </source>
</evidence>
<evidence type="ECO:0000256" key="3">
    <source>
        <dbReference type="ARBA" id="ARBA00009292"/>
    </source>
</evidence>
<dbReference type="Gene3D" id="1.10.645.10">
    <property type="entry name" value="Cytochrome-c3 Hydrogenase, chain B"/>
    <property type="match status" value="1"/>
</dbReference>
<dbReference type="PANTHER" id="PTHR42958">
    <property type="entry name" value="HYDROGENASE-2 LARGE CHAIN"/>
    <property type="match status" value="1"/>
</dbReference>
<dbReference type="SUPFAM" id="SSF56762">
    <property type="entry name" value="HydB/Nqo4-like"/>
    <property type="match status" value="1"/>
</dbReference>
<dbReference type="InterPro" id="IPR001501">
    <property type="entry name" value="Ni-dep_hyd_lsu"/>
</dbReference>
<dbReference type="InterPro" id="IPR050867">
    <property type="entry name" value="NiFe/NiFeSe_hydrgnase_LSU"/>
</dbReference>
<dbReference type="Proteomes" id="UP000483379">
    <property type="component" value="Unassembled WGS sequence"/>
</dbReference>
<evidence type="ECO:0000256" key="5">
    <source>
        <dbReference type="ARBA" id="ARBA00022723"/>
    </source>
</evidence>
<dbReference type="PROSITE" id="PS00507">
    <property type="entry name" value="NI_HGENASE_L_1"/>
    <property type="match status" value="1"/>
</dbReference>
<dbReference type="InterPro" id="IPR029014">
    <property type="entry name" value="NiFe-Hase_large"/>
</dbReference>
<comment type="similarity">
    <text evidence="3">Belongs to the [NiFe]/[NiFeSe] hydrogenase large subunit family.</text>
</comment>
<evidence type="ECO:0000256" key="6">
    <source>
        <dbReference type="ARBA" id="ARBA00023002"/>
    </source>
</evidence>
<keyword evidence="9" id="KW-1185">Reference proteome</keyword>
<evidence type="ECO:0000313" key="9">
    <source>
        <dbReference type="Proteomes" id="UP000483379"/>
    </source>
</evidence>
<comment type="caution">
    <text evidence="8">The sequence shown here is derived from an EMBL/GenBank/DDBJ whole genome shotgun (WGS) entry which is preliminary data.</text>
</comment>
<feature type="binding site" evidence="7">
    <location>
        <position position="61"/>
    </location>
    <ligand>
        <name>Ni(2+)</name>
        <dbReference type="ChEBI" id="CHEBI:49786"/>
    </ligand>
</feature>
<proteinExistence type="inferred from homology"/>
<feature type="binding site" evidence="7">
    <location>
        <position position="492"/>
    </location>
    <ligand>
        <name>Mg(2+)</name>
        <dbReference type="ChEBI" id="CHEBI:18420"/>
    </ligand>
</feature>
<organism evidence="8 9">
    <name type="scientific">Thiorhodococcus minor</name>
    <dbReference type="NCBI Taxonomy" id="57489"/>
    <lineage>
        <taxon>Bacteria</taxon>
        <taxon>Pseudomonadati</taxon>
        <taxon>Pseudomonadota</taxon>
        <taxon>Gammaproteobacteria</taxon>
        <taxon>Chromatiales</taxon>
        <taxon>Chromatiaceae</taxon>
        <taxon>Thiorhodococcus</taxon>
    </lineage>
</organism>
<evidence type="ECO:0000256" key="2">
    <source>
        <dbReference type="ARBA" id="ARBA00004196"/>
    </source>
</evidence>
<feature type="binding site" evidence="7">
    <location>
        <position position="64"/>
    </location>
    <ligand>
        <name>Fe cation</name>
        <dbReference type="ChEBI" id="CHEBI:24875"/>
    </ligand>
</feature>
<dbReference type="AlphaFoldDB" id="A0A6M0JXV3"/>
<feature type="binding site" evidence="7">
    <location>
        <position position="438"/>
    </location>
    <ligand>
        <name>Mg(2+)</name>
        <dbReference type="ChEBI" id="CHEBI:18420"/>
    </ligand>
</feature>
<keyword evidence="6" id="KW-0560">Oxidoreductase</keyword>
<dbReference type="GO" id="GO:0008901">
    <property type="term" value="F:ferredoxin hydrogenase activity"/>
    <property type="evidence" value="ECO:0007669"/>
    <property type="project" value="InterPro"/>
</dbReference>
<dbReference type="InterPro" id="IPR018194">
    <property type="entry name" value="Ni-dep_hyd_lsu_Ni_BS"/>
</dbReference>
<protein>
    <submittedName>
        <fullName evidence="8">Nickel-dependent hydrogenase large subunit</fullName>
    </submittedName>
</protein>
<comment type="cofactor">
    <cofactor evidence="7">
        <name>Fe cation</name>
        <dbReference type="ChEBI" id="CHEBI:24875"/>
    </cofactor>
</comment>
<reference evidence="8 9" key="1">
    <citation type="submission" date="2020-02" db="EMBL/GenBank/DDBJ databases">
        <title>Genome sequences of Thiorhodococcus mannitoliphagus and Thiorhodococcus minor, purple sulfur photosynthetic bacteria in the gammaproteobacterial family, Chromatiaceae.</title>
        <authorList>
            <person name="Aviles F.A."/>
            <person name="Meyer T.E."/>
            <person name="Kyndt J.A."/>
        </authorList>
    </citation>
    <scope>NUCLEOTIDE SEQUENCE [LARGE SCALE GENOMIC DNA]</scope>
    <source>
        <strain evidence="8 9">DSM 11518</strain>
    </source>
</reference>
<keyword evidence="4 7" id="KW-0533">Nickel</keyword>
<evidence type="ECO:0000256" key="1">
    <source>
        <dbReference type="ARBA" id="ARBA00001967"/>
    </source>
</evidence>
<gene>
    <name evidence="8" type="ORF">G3446_07840</name>
</gene>
<comment type="subcellular location">
    <subcellularLocation>
        <location evidence="2">Cell envelope</location>
    </subcellularLocation>
</comment>
<keyword evidence="7" id="KW-0460">Magnesium</keyword>
<dbReference type="RefSeq" id="WP_164452272.1">
    <property type="nucleotide sequence ID" value="NZ_JAAIJQ010000017.1"/>
</dbReference>
<name>A0A6M0JXV3_9GAMM</name>
<dbReference type="Pfam" id="PF00374">
    <property type="entry name" value="NiFeSe_Hases"/>
    <property type="match status" value="2"/>
</dbReference>
<sequence>MSRITVDIDLNRVEGDLELQVDVEEGVIVDARCIGTLYRGFEQILIGRAPRDALVITPRVCGICGTAHLYAAVRALEQLAGINPPRHAGHIRNLCLMAETLQSDLRQTFLFFTPDFCHPSYAGHPMADVIARAFAPFKGRVARGALEASRNVLKLVAIFGGQWPHSSYMVPGGVTLPATGNRLLEAKDVLARVRAWMEQDVIGDDLDTWLAVPSGPELFTWLESVPAHRDGGLGLFSRFARSIGLHTLGRGSPHLLSFGLSPTPNGSRALAPGFFNGDTCRVEPLDQPRINEHVSHSWFLDYPGGRHPWQGETIPDHKPDARHYSWAKAPRYSDKVVQTGPLAELRVGAEPLITNLLSAEGDNTWLRQFARLRRATWVLRSMQETLSALGGCLDEPHFVDPKVGKWPDGQSYGLVEAARGALGHWVRIEDGRIAKYQIVTPTAWNASPRDSQDQPGHWEQSLIGLRIPDIDDPVQVGHIVRSHDPCLVCTVHFIGQARKTYACV</sequence>
<evidence type="ECO:0000256" key="7">
    <source>
        <dbReference type="PIRSR" id="PIRSR601501-1"/>
    </source>
</evidence>
<dbReference type="GO" id="GO:0030313">
    <property type="term" value="C:cell envelope"/>
    <property type="evidence" value="ECO:0007669"/>
    <property type="project" value="UniProtKB-SubCell"/>
</dbReference>
<keyword evidence="5 7" id="KW-0479">Metal-binding</keyword>
<dbReference type="GO" id="GO:0016151">
    <property type="term" value="F:nickel cation binding"/>
    <property type="evidence" value="ECO:0007669"/>
    <property type="project" value="InterPro"/>
</dbReference>
<feature type="binding site" evidence="7">
    <location>
        <position position="64"/>
    </location>
    <ligand>
        <name>Ni(2+)</name>
        <dbReference type="ChEBI" id="CHEBI:49786"/>
    </ligand>
</feature>
<dbReference type="PANTHER" id="PTHR42958:SF4">
    <property type="entry name" value="HYDROGENASE EXPRESSION_FORMATION PROTEIN HUPK"/>
    <property type="match status" value="1"/>
</dbReference>
<feature type="binding site" evidence="7">
    <location>
        <position position="486"/>
    </location>
    <ligand>
        <name>Ni(2+)</name>
        <dbReference type="ChEBI" id="CHEBI:49786"/>
    </ligand>
</feature>
<feature type="binding site" evidence="7">
    <location>
        <position position="42"/>
    </location>
    <ligand>
        <name>Mg(2+)</name>
        <dbReference type="ChEBI" id="CHEBI:18420"/>
    </ligand>
</feature>
<dbReference type="EMBL" id="JAAIJQ010000017">
    <property type="protein sequence ID" value="NEV61801.1"/>
    <property type="molecule type" value="Genomic_DNA"/>
</dbReference>
<accession>A0A6M0JXV3</accession>